<organism evidence="1 2">
    <name type="scientific">Luedemannella flava</name>
    <dbReference type="NCBI Taxonomy" id="349316"/>
    <lineage>
        <taxon>Bacteria</taxon>
        <taxon>Bacillati</taxon>
        <taxon>Actinomycetota</taxon>
        <taxon>Actinomycetes</taxon>
        <taxon>Micromonosporales</taxon>
        <taxon>Micromonosporaceae</taxon>
        <taxon>Luedemannella</taxon>
    </lineage>
</organism>
<protein>
    <submittedName>
        <fullName evidence="1">Uncharacterized protein</fullName>
    </submittedName>
</protein>
<evidence type="ECO:0000313" key="2">
    <source>
        <dbReference type="Proteomes" id="UP001500218"/>
    </source>
</evidence>
<accession>A0ABN2MB41</accession>
<gene>
    <name evidence="1" type="ORF">GCM10009682_42950</name>
</gene>
<reference evidence="1 2" key="1">
    <citation type="journal article" date="2019" name="Int. J. Syst. Evol. Microbiol.">
        <title>The Global Catalogue of Microorganisms (GCM) 10K type strain sequencing project: providing services to taxonomists for standard genome sequencing and annotation.</title>
        <authorList>
            <consortium name="The Broad Institute Genomics Platform"/>
            <consortium name="The Broad Institute Genome Sequencing Center for Infectious Disease"/>
            <person name="Wu L."/>
            <person name="Ma J."/>
        </authorList>
    </citation>
    <scope>NUCLEOTIDE SEQUENCE [LARGE SCALE GENOMIC DNA]</scope>
    <source>
        <strain evidence="1 2">JCM 13250</strain>
    </source>
</reference>
<name>A0ABN2MB41_9ACTN</name>
<evidence type="ECO:0000313" key="1">
    <source>
        <dbReference type="EMBL" id="GAA1817529.1"/>
    </source>
</evidence>
<proteinExistence type="predicted"/>
<comment type="caution">
    <text evidence="1">The sequence shown here is derived from an EMBL/GenBank/DDBJ whole genome shotgun (WGS) entry which is preliminary data.</text>
</comment>
<dbReference type="Proteomes" id="UP001500218">
    <property type="component" value="Unassembled WGS sequence"/>
</dbReference>
<dbReference type="RefSeq" id="WP_344135162.1">
    <property type="nucleotide sequence ID" value="NZ_BAAALT010000149.1"/>
</dbReference>
<keyword evidence="2" id="KW-1185">Reference proteome</keyword>
<dbReference type="EMBL" id="BAAALT010000149">
    <property type="protein sequence ID" value="GAA1817529.1"/>
    <property type="molecule type" value="Genomic_DNA"/>
</dbReference>
<sequence length="306" mass="33607">MDGGSLAAARDRVRRHEDALRRRAAIERRLAEVSRELPPLADAAAARRRDVDRLGLAGVAALLARLAGGYLARRTRAVAVAEVADRLLAERRARRRELIAERATVDRELAGLRDVFVEYERAVADAERDLAGDPRGAELVALNDQVADLRAVLHRYDRALRAGHGALTALDAVLLPLGRAELLSKVDLFVGGIIDIWEHEQLAVAKAAAWAAQRSLDHFASELADLGRPADPPPMGTISARWFVDMFLDGIVVDLVKHARIERAQDRVGAARRWVLVGTTRLEIDRKAAARDLARLTADRDRLLAA</sequence>